<dbReference type="VEuPathDB" id="VectorBase:BGLAX_031924"/>
<dbReference type="EnsemblMetazoa" id="BGLB022462-RA">
    <property type="protein sequence ID" value="BGLB022462-PA"/>
    <property type="gene ID" value="BGLB022462"/>
</dbReference>
<sequence length="215" mass="24897">MSRHELKLSHRRLNAECHLLRSQHKKMRLLLTSLHDGYIELYATFPLLRYGQLKTLIKRTVASDNLEFVSSVADIANTADTNERIRLKSLLQVSKIDCNDPDIKKEIMSLTEEEPISKTKQACRFLLKATGFDSEPIEDEDVMDNENLQRNIRTLKRDINGMYGDFKETSSAFKLLKETYADSKGSLFFLRYFTLKSNVRAVIHETKADTNYKID</sequence>
<gene>
    <name evidence="1" type="primary">106051070</name>
</gene>
<accession>A0A2C9KQP7</accession>
<reference evidence="1" key="1">
    <citation type="submission" date="2020-05" db="UniProtKB">
        <authorList>
            <consortium name="EnsemblMetazoa"/>
        </authorList>
    </citation>
    <scope>IDENTIFICATION</scope>
    <source>
        <strain evidence="1">BB02</strain>
    </source>
</reference>
<protein>
    <submittedName>
        <fullName evidence="1">Uncharacterized protein</fullName>
    </submittedName>
</protein>
<dbReference type="AlphaFoldDB" id="A0A2C9KQP7"/>
<dbReference type="KEGG" id="bgt:106051070"/>
<evidence type="ECO:0000313" key="1">
    <source>
        <dbReference type="EnsemblMetazoa" id="BGLB022462-PA"/>
    </source>
</evidence>
<evidence type="ECO:0000313" key="2">
    <source>
        <dbReference type="Proteomes" id="UP000076420"/>
    </source>
</evidence>
<dbReference type="Proteomes" id="UP000076420">
    <property type="component" value="Unassembled WGS sequence"/>
</dbReference>
<dbReference type="OrthoDB" id="6060852at2759"/>
<proteinExistence type="predicted"/>
<organism evidence="1 2">
    <name type="scientific">Biomphalaria glabrata</name>
    <name type="common">Bloodfluke planorb</name>
    <name type="synonym">Freshwater snail</name>
    <dbReference type="NCBI Taxonomy" id="6526"/>
    <lineage>
        <taxon>Eukaryota</taxon>
        <taxon>Metazoa</taxon>
        <taxon>Spiralia</taxon>
        <taxon>Lophotrochozoa</taxon>
        <taxon>Mollusca</taxon>
        <taxon>Gastropoda</taxon>
        <taxon>Heterobranchia</taxon>
        <taxon>Euthyneura</taxon>
        <taxon>Panpulmonata</taxon>
        <taxon>Hygrophila</taxon>
        <taxon>Lymnaeoidea</taxon>
        <taxon>Planorbidae</taxon>
        <taxon>Biomphalaria</taxon>
    </lineage>
</organism>
<name>A0A2C9KQP7_BIOGL</name>
<dbReference type="VEuPathDB" id="VectorBase:BGLB022462"/>
<dbReference type="EnsemblMetazoa" id="BGLB022462-RB">
    <property type="protein sequence ID" value="BGLB022462-PB"/>
    <property type="gene ID" value="BGLB022462"/>
</dbReference>
<dbReference type="EnsemblMetazoa" id="BGLB022462-RC">
    <property type="protein sequence ID" value="BGLB022462-PC"/>
    <property type="gene ID" value="BGLB022462"/>
</dbReference>